<protein>
    <recommendedName>
        <fullName evidence="1">GEVED domain-containing protein</fullName>
    </recommendedName>
</protein>
<evidence type="ECO:0000313" key="3">
    <source>
        <dbReference type="Proteomes" id="UP000064893"/>
    </source>
</evidence>
<feature type="domain" description="GEVED" evidence="1">
    <location>
        <begin position="801"/>
        <end position="883"/>
    </location>
</feature>
<accession>A0A0S2I4N2</accession>
<dbReference type="STRING" id="1307839.L21SP5_03682"/>
<proteinExistence type="predicted"/>
<dbReference type="RefSeq" id="WP_057954571.1">
    <property type="nucleotide sequence ID" value="NZ_CP013118.1"/>
</dbReference>
<dbReference type="PATRIC" id="fig|1307839.3.peg.3938"/>
<name>A0A0S2I4N2_9BACT</name>
<dbReference type="AlphaFoldDB" id="A0A0S2I4N2"/>
<sequence>MLRKSLSVVVILMFLINISVAQSNLLKQRATLIKTSQNMQQVPSLAQRMQSGNFVPAEKIVKEVNPKERGINQVVPGKGFPKGGDPLRNLQMRSNQYKNSSPILTFEATSAYVTPTDPTGAVGPNHFVNAWNSSFRIWDKAGNPLTPAASLSNIFPGETMGDPIVMYDQFVDRFLITQFYSNGFLVAISQGPDPVNDGWYTYEFPTSTFPDYPKYSIWSDGYYITANKNSSTAGTSEVVYALERDKIIQGDPTAQMIGFPLPTINTNGFFSPLAFNVTGTELPPAGNTPIVYMQDDSWAGVAEDHLKIWSIDVDWDYPANSTISDPQEITTTPFDGLFDGGSFSNLPQPSGSDIDALQATIMYMAQYRRFANHNSVVFNFVVDLDGNDDLSGIRWYELRQATDTDPWEIYQEGTYAQPDGNSAFSGNMNIDGQGNIALAYTIVSDTAYPSLRYTGRFAADPLNIMTLEEETIANGTQSNPSYRYGDYSQMTIDPEDDLTFWSIGEYFTGGARKNQVGVFKLAPDFEKDFGVVSVDSPQGLLMDSDEQVTITIRNFGASAQIDIPVFYQINNQTPISEVVTDSVHSGELFQYTFQQTADLSLTDTTYDLKVFTALPADENLNNDSLLVTLAPLDAKDVGMEAIMAPQSGSGLTGDETITVQIKNFGAEAQADFLVKYTLNDNPAIFGIVHDSLYNDDVFTYSFPQTEDFLAVQDYNLTVFTDLDGDEELTNDTLSVVISNSFCMPQSDCSQGHGIYNFQLGTINHTSVCNDSGYVDYSGLTSNIYIDEPQIMNITTNHGDVYVKAWIDFNDNFVFESDEVIVDNELIAAGEGPGEYSASFGVQFPENITVGEHLLRVKTSGDEIVPENACDAASFGETEDYKVNLKSTTGIDDVFSASELKIRNLGGGQYEAVLDSDGQNPLIISLHDIQGKTILYNRVFPVNGKYTYKFNMNYAPDGIYLLRMGNDQWSKVKKISVN</sequence>
<dbReference type="EMBL" id="CP013118">
    <property type="protein sequence ID" value="ALO17280.1"/>
    <property type="molecule type" value="Genomic_DNA"/>
</dbReference>
<evidence type="ECO:0000313" key="2">
    <source>
        <dbReference type="EMBL" id="ALO17280.1"/>
    </source>
</evidence>
<keyword evidence="3" id="KW-1185">Reference proteome</keyword>
<gene>
    <name evidence="2" type="ORF">L21SP5_03682</name>
</gene>
<dbReference type="Proteomes" id="UP000064893">
    <property type="component" value="Chromosome"/>
</dbReference>
<dbReference type="KEGG" id="blq:L21SP5_03682"/>
<reference evidence="2 3" key="1">
    <citation type="submission" date="2015-11" db="EMBL/GenBank/DDBJ databases">
        <title>Description and complete genome sequence of a novel strain predominating in hypersaline microbial mats and representing a new family of the Bacteriodetes phylum.</title>
        <authorList>
            <person name="Spring S."/>
            <person name="Bunk B."/>
            <person name="Sproer C."/>
            <person name="Klenk H.-P."/>
        </authorList>
    </citation>
    <scope>NUCLEOTIDE SEQUENCE [LARGE SCALE GENOMIC DNA]</scope>
    <source>
        <strain evidence="2 3">L21-Spi-D4</strain>
    </source>
</reference>
<evidence type="ECO:0000259" key="1">
    <source>
        <dbReference type="Pfam" id="PF20009"/>
    </source>
</evidence>
<dbReference type="OrthoDB" id="1060173at2"/>
<dbReference type="Pfam" id="PF20009">
    <property type="entry name" value="GEVED"/>
    <property type="match status" value="1"/>
</dbReference>
<dbReference type="InterPro" id="IPR045474">
    <property type="entry name" value="GEVED"/>
</dbReference>
<organism evidence="2 3">
    <name type="scientific">Salinivirga cyanobacteriivorans</name>
    <dbReference type="NCBI Taxonomy" id="1307839"/>
    <lineage>
        <taxon>Bacteria</taxon>
        <taxon>Pseudomonadati</taxon>
        <taxon>Bacteroidota</taxon>
        <taxon>Bacteroidia</taxon>
        <taxon>Bacteroidales</taxon>
        <taxon>Salinivirgaceae</taxon>
        <taxon>Salinivirga</taxon>
    </lineage>
</organism>